<feature type="transmembrane region" description="Helical" evidence="1">
    <location>
        <begin position="222"/>
        <end position="242"/>
    </location>
</feature>
<proteinExistence type="predicted"/>
<dbReference type="GeneID" id="39745233"/>
<dbReference type="Proteomes" id="UP000195521">
    <property type="component" value="Unassembled WGS sequence"/>
</dbReference>
<sequence>MVEFLDVDEGFDFKDIFPTCMEKYNSATAFDKIQSRNVYIKLCEEISKKLNINNFNFNISCKDLSSYLESIINTEKVACCKYFSYRLKDELEGLNPSCGGEKECYKKMKEAKDSTNKTLSNACKEHVVDLKDGTHYIMNELNLLYNYFKDAKNNSYNNSNQFTCTFVKECLKIYNKLLEINRGINNISLNEVLKMFKQEYDKHYDKFVYCLSFSKIIHYTSWAFGGTFILTVAISVTIYIWYMYTPYASYLQQIILKLKKILNKKSNNVKNLTNSFEITYKNLIDENYMVSNNSADYY</sequence>
<comment type="caution">
    <text evidence="2">The sequence shown here is derived from an EMBL/GenBank/DDBJ whole genome shotgun (WGS) entry which is preliminary data.</text>
</comment>
<dbReference type="RefSeq" id="XP_028547014.1">
    <property type="nucleotide sequence ID" value="XM_028691213.1"/>
</dbReference>
<protein>
    <submittedName>
        <fullName evidence="2">Variable surface protein</fullName>
    </submittedName>
</protein>
<gene>
    <name evidence="2" type="ORF">PGO_002905</name>
</gene>
<keyword evidence="1" id="KW-0812">Transmembrane</keyword>
<evidence type="ECO:0000256" key="1">
    <source>
        <dbReference type="SAM" id="Phobius"/>
    </source>
</evidence>
<accession>A0A1Y1JSJ4</accession>
<dbReference type="AlphaFoldDB" id="A0A1Y1JSJ4"/>
<evidence type="ECO:0000313" key="2">
    <source>
        <dbReference type="EMBL" id="GAW84425.1"/>
    </source>
</evidence>
<organism evidence="2 3">
    <name type="scientific">Plasmodium gonderi</name>
    <dbReference type="NCBI Taxonomy" id="77519"/>
    <lineage>
        <taxon>Eukaryota</taxon>
        <taxon>Sar</taxon>
        <taxon>Alveolata</taxon>
        <taxon>Apicomplexa</taxon>
        <taxon>Aconoidasida</taxon>
        <taxon>Haemosporida</taxon>
        <taxon>Plasmodiidae</taxon>
        <taxon>Plasmodium</taxon>
        <taxon>Plasmodium (Plasmodium)</taxon>
    </lineage>
</organism>
<keyword evidence="1" id="KW-0472">Membrane</keyword>
<dbReference type="EMBL" id="BDQF01000314">
    <property type="protein sequence ID" value="GAW84425.1"/>
    <property type="molecule type" value="Genomic_DNA"/>
</dbReference>
<evidence type="ECO:0000313" key="3">
    <source>
        <dbReference type="Proteomes" id="UP000195521"/>
    </source>
</evidence>
<name>A0A1Y1JSJ4_PLAGO</name>
<keyword evidence="1" id="KW-1133">Transmembrane helix</keyword>
<keyword evidence="3" id="KW-1185">Reference proteome</keyword>
<reference evidence="3" key="1">
    <citation type="submission" date="2017-04" db="EMBL/GenBank/DDBJ databases">
        <title>Plasmodium gonderi genome.</title>
        <authorList>
            <person name="Arisue N."/>
            <person name="Honma H."/>
            <person name="Kawai S."/>
            <person name="Tougan T."/>
            <person name="Tanabe K."/>
            <person name="Horii T."/>
        </authorList>
    </citation>
    <scope>NUCLEOTIDE SEQUENCE [LARGE SCALE GENOMIC DNA]</scope>
    <source>
        <strain evidence="3">ATCC 30045</strain>
    </source>
</reference>